<dbReference type="InterPro" id="IPR013103">
    <property type="entry name" value="RVT_2"/>
</dbReference>
<accession>A0A061E2H1</accession>
<dbReference type="HOGENOM" id="CLU_1028243_0_0_1"/>
<reference evidence="2 3" key="1">
    <citation type="journal article" date="2013" name="Genome Biol.">
        <title>The genome sequence of the most widely cultivated cacao type and its use to identify candidate genes regulating pod color.</title>
        <authorList>
            <person name="Motamayor J.C."/>
            <person name="Mockaitis K."/>
            <person name="Schmutz J."/>
            <person name="Haiminen N."/>
            <person name="Iii D.L."/>
            <person name="Cornejo O."/>
            <person name="Findley S.D."/>
            <person name="Zheng P."/>
            <person name="Utro F."/>
            <person name="Royaert S."/>
            <person name="Saski C."/>
            <person name="Jenkins J."/>
            <person name="Podicheti R."/>
            <person name="Zhao M."/>
            <person name="Scheffler B.E."/>
            <person name="Stack J.C."/>
            <person name="Feltus F.A."/>
            <person name="Mustiga G.M."/>
            <person name="Amores F."/>
            <person name="Phillips W."/>
            <person name="Marelli J.P."/>
            <person name="May G.D."/>
            <person name="Shapiro H."/>
            <person name="Ma J."/>
            <person name="Bustamante C.D."/>
            <person name="Schnell R.J."/>
            <person name="Main D."/>
            <person name="Gilbert D."/>
            <person name="Parida L."/>
            <person name="Kuhn D.N."/>
        </authorList>
    </citation>
    <scope>NUCLEOTIDE SEQUENCE [LARGE SCALE GENOMIC DNA]</scope>
    <source>
        <strain evidence="3">cv. Matina 1-6</strain>
    </source>
</reference>
<gene>
    <name evidence="2" type="ORF">TCM_007799</name>
</gene>
<evidence type="ECO:0000313" key="2">
    <source>
        <dbReference type="EMBL" id="EOX99199.1"/>
    </source>
</evidence>
<dbReference type="AlphaFoldDB" id="A0A061E2H1"/>
<dbReference type="EMBL" id="CM001880">
    <property type="protein sequence ID" value="EOX99199.1"/>
    <property type="molecule type" value="Genomic_DNA"/>
</dbReference>
<sequence>MRLSHVMELVTFNDVINYPQSIIWIDTMKDEMSSMAQNGVWELIKLPKGCRLIGYKLVYRSKKDSERKSERFKAKLVAKGFTQRDGVYYNETFSPVSSKGFYRIIMVFVAHFDLELHQMDVKIAFLNGNLEKKVYMVQIEGFHESKSESLVCKLQKSIYNLKQASKQWYLKFDKAGDAPVVIGDRFKLSHCLKNDLERESMKDIPHSSVVGSIIKVDNLEIVGYTYSNFVGCHDDMKSISRAATEAVWLKNLISRGEDLQCLVDMLKAWVS</sequence>
<dbReference type="Gramene" id="EOX99199">
    <property type="protein sequence ID" value="EOX99199"/>
    <property type="gene ID" value="TCM_007799"/>
</dbReference>
<feature type="domain" description="Reverse transcriptase Ty1/copia-type" evidence="1">
    <location>
        <begin position="38"/>
        <end position="174"/>
    </location>
</feature>
<keyword evidence="3" id="KW-1185">Reference proteome</keyword>
<organism evidence="2 3">
    <name type="scientific">Theobroma cacao</name>
    <name type="common">Cacao</name>
    <name type="synonym">Cocoa</name>
    <dbReference type="NCBI Taxonomy" id="3641"/>
    <lineage>
        <taxon>Eukaryota</taxon>
        <taxon>Viridiplantae</taxon>
        <taxon>Streptophyta</taxon>
        <taxon>Embryophyta</taxon>
        <taxon>Tracheophyta</taxon>
        <taxon>Spermatophyta</taxon>
        <taxon>Magnoliopsida</taxon>
        <taxon>eudicotyledons</taxon>
        <taxon>Gunneridae</taxon>
        <taxon>Pentapetalae</taxon>
        <taxon>rosids</taxon>
        <taxon>malvids</taxon>
        <taxon>Malvales</taxon>
        <taxon>Malvaceae</taxon>
        <taxon>Byttnerioideae</taxon>
        <taxon>Theobroma</taxon>
    </lineage>
</organism>
<protein>
    <submittedName>
        <fullName evidence="2">Copia-like pol polyprotein, putative</fullName>
    </submittedName>
</protein>
<dbReference type="STRING" id="3641.A0A061E2H1"/>
<dbReference type="InParanoid" id="A0A061E2H1"/>
<dbReference type="Proteomes" id="UP000026915">
    <property type="component" value="Chromosome 2"/>
</dbReference>
<dbReference type="eggNOG" id="KOG0017">
    <property type="taxonomic scope" value="Eukaryota"/>
</dbReference>
<evidence type="ECO:0000259" key="1">
    <source>
        <dbReference type="Pfam" id="PF07727"/>
    </source>
</evidence>
<evidence type="ECO:0000313" key="3">
    <source>
        <dbReference type="Proteomes" id="UP000026915"/>
    </source>
</evidence>
<proteinExistence type="predicted"/>
<name>A0A061E2H1_THECC</name>
<dbReference type="Pfam" id="PF07727">
    <property type="entry name" value="RVT_2"/>
    <property type="match status" value="1"/>
</dbReference>